<protein>
    <recommendedName>
        <fullName evidence="13">O-fucosyltransferase family protein</fullName>
    </recommendedName>
</protein>
<evidence type="ECO:0000256" key="12">
    <source>
        <dbReference type="ARBA" id="ARBA00023277"/>
    </source>
</evidence>
<dbReference type="GO" id="GO:0016020">
    <property type="term" value="C:membrane"/>
    <property type="evidence" value="ECO:0007669"/>
    <property type="project" value="UniProtKB-SubCell"/>
</dbReference>
<dbReference type="GO" id="GO:0005768">
    <property type="term" value="C:endosome"/>
    <property type="evidence" value="ECO:0007669"/>
    <property type="project" value="TreeGrafter"/>
</dbReference>
<evidence type="ECO:0000256" key="1">
    <source>
        <dbReference type="ARBA" id="ARBA00004606"/>
    </source>
</evidence>
<evidence type="ECO:0000256" key="8">
    <source>
        <dbReference type="ARBA" id="ARBA00022989"/>
    </source>
</evidence>
<proteinExistence type="inferred from homology"/>
<keyword evidence="10" id="KW-0325">Glycoprotein</keyword>
<keyword evidence="5" id="KW-0808">Transferase</keyword>
<keyword evidence="4" id="KW-0328">Glycosyltransferase</keyword>
<dbReference type="PANTHER" id="PTHR31741">
    <property type="entry name" value="OS02G0726500 PROTEIN-RELATED"/>
    <property type="match status" value="1"/>
</dbReference>
<evidence type="ECO:0000256" key="9">
    <source>
        <dbReference type="ARBA" id="ARBA00023136"/>
    </source>
</evidence>
<dbReference type="eggNOG" id="ENOG502QTEN">
    <property type="taxonomic scope" value="Eukaryota"/>
</dbReference>
<dbReference type="HOGENOM" id="CLU_018420_4_0_1"/>
<dbReference type="Pfam" id="PF10250">
    <property type="entry name" value="O-FucT"/>
    <property type="match status" value="1"/>
</dbReference>
<reference evidence="14" key="1">
    <citation type="submission" date="2015-04" db="UniProtKB">
        <authorList>
            <consortium name="EnsemblPlants"/>
        </authorList>
    </citation>
    <scope>IDENTIFICATION</scope>
</reference>
<evidence type="ECO:0000313" key="14">
    <source>
        <dbReference type="EnsemblPlants" id="OGLUM06G17150.1"/>
    </source>
</evidence>
<keyword evidence="15" id="KW-1185">Reference proteome</keyword>
<keyword evidence="6" id="KW-0812">Transmembrane</keyword>
<evidence type="ECO:0000256" key="10">
    <source>
        <dbReference type="ARBA" id="ARBA00023180"/>
    </source>
</evidence>
<dbReference type="Proteomes" id="UP000026961">
    <property type="component" value="Chromosome 6"/>
</dbReference>
<comment type="subcellular location">
    <subcellularLocation>
        <location evidence="1">Membrane</location>
        <topology evidence="1">Single-pass type II membrane protein</topology>
    </subcellularLocation>
</comment>
<dbReference type="InterPro" id="IPR019378">
    <property type="entry name" value="GDP-Fuc_O-FucTrfase"/>
</dbReference>
<keyword evidence="9" id="KW-0472">Membrane</keyword>
<sequence length="245" mass="27771">MRSEALLRRHRKPAGLWVAVAVLVAGTIWLFSSSLGLVGIQDVDVNKLWRAAYSNGWRASSAPRTYWPPPPSESESNGYLRVRCNGGLSKQHSAICDAVVVARIMNATLVLPELATSSFWHDESGFLDIYDVRHFIKTLKYDVQIVMSIPKISAKGKTKNLRAHQILPPRDAPVAWYRTVAMEKIKKHGAIYLTPFSRRLAEEIDDPELQRLRCRVNYHALRFKPNIMKTSSEIVNKLHSEGHFV</sequence>
<dbReference type="GO" id="GO:0006004">
    <property type="term" value="P:fucose metabolic process"/>
    <property type="evidence" value="ECO:0007669"/>
    <property type="project" value="UniProtKB-KW"/>
</dbReference>
<dbReference type="AlphaFoldDB" id="A0A0E0AA39"/>
<comment type="pathway">
    <text evidence="2">Glycan metabolism.</text>
</comment>
<dbReference type="STRING" id="40148.A0A0E0AA39"/>
<accession>A0A0E0AA39</accession>
<organism evidence="14">
    <name type="scientific">Oryza glumipatula</name>
    <dbReference type="NCBI Taxonomy" id="40148"/>
    <lineage>
        <taxon>Eukaryota</taxon>
        <taxon>Viridiplantae</taxon>
        <taxon>Streptophyta</taxon>
        <taxon>Embryophyta</taxon>
        <taxon>Tracheophyta</taxon>
        <taxon>Spermatophyta</taxon>
        <taxon>Magnoliopsida</taxon>
        <taxon>Liliopsida</taxon>
        <taxon>Poales</taxon>
        <taxon>Poaceae</taxon>
        <taxon>BOP clade</taxon>
        <taxon>Oryzoideae</taxon>
        <taxon>Oryzeae</taxon>
        <taxon>Oryzinae</taxon>
        <taxon>Oryza</taxon>
    </lineage>
</organism>
<reference evidence="14" key="2">
    <citation type="submission" date="2018-05" db="EMBL/GenBank/DDBJ databases">
        <title>OgluRS3 (Oryza glumaepatula Reference Sequence Version 3).</title>
        <authorList>
            <person name="Zhang J."/>
            <person name="Kudrna D."/>
            <person name="Lee S."/>
            <person name="Talag J."/>
            <person name="Welchert J."/>
            <person name="Wing R.A."/>
        </authorList>
    </citation>
    <scope>NUCLEOTIDE SEQUENCE [LARGE SCALE GENOMIC DNA]</scope>
</reference>
<evidence type="ECO:0000256" key="11">
    <source>
        <dbReference type="ARBA" id="ARBA00023253"/>
    </source>
</evidence>
<evidence type="ECO:0000256" key="7">
    <source>
        <dbReference type="ARBA" id="ARBA00022968"/>
    </source>
</evidence>
<keyword evidence="7" id="KW-0735">Signal-anchor</keyword>
<dbReference type="GO" id="GO:0016757">
    <property type="term" value="F:glycosyltransferase activity"/>
    <property type="evidence" value="ECO:0007669"/>
    <property type="project" value="UniProtKB-KW"/>
</dbReference>
<evidence type="ECO:0000256" key="5">
    <source>
        <dbReference type="ARBA" id="ARBA00022679"/>
    </source>
</evidence>
<evidence type="ECO:0000256" key="13">
    <source>
        <dbReference type="ARBA" id="ARBA00030350"/>
    </source>
</evidence>
<comment type="similarity">
    <text evidence="3">Belongs to the glycosyltransferase GT106 family.</text>
</comment>
<evidence type="ECO:0000256" key="2">
    <source>
        <dbReference type="ARBA" id="ARBA00004881"/>
    </source>
</evidence>
<evidence type="ECO:0000256" key="6">
    <source>
        <dbReference type="ARBA" id="ARBA00022692"/>
    </source>
</evidence>
<keyword evidence="12" id="KW-0119">Carbohydrate metabolism</keyword>
<evidence type="ECO:0000313" key="15">
    <source>
        <dbReference type="Proteomes" id="UP000026961"/>
    </source>
</evidence>
<dbReference type="Gramene" id="OGLUM06G17150.1">
    <property type="protein sequence ID" value="OGLUM06G17150.1"/>
    <property type="gene ID" value="OGLUM06G17150"/>
</dbReference>
<keyword evidence="11" id="KW-0294">Fucose metabolism</keyword>
<dbReference type="PANTHER" id="PTHR31741:SF14">
    <property type="entry name" value="O-FUCOSYLTRANSFERASE 1"/>
    <property type="match status" value="1"/>
</dbReference>
<name>A0A0E0AA39_9ORYZ</name>
<dbReference type="EnsemblPlants" id="OGLUM06G17150.1">
    <property type="protein sequence ID" value="OGLUM06G17150.1"/>
    <property type="gene ID" value="OGLUM06G17150"/>
</dbReference>
<keyword evidence="8" id="KW-1133">Transmembrane helix</keyword>
<evidence type="ECO:0000256" key="4">
    <source>
        <dbReference type="ARBA" id="ARBA00022676"/>
    </source>
</evidence>
<evidence type="ECO:0000256" key="3">
    <source>
        <dbReference type="ARBA" id="ARBA00007737"/>
    </source>
</evidence>
<dbReference type="GO" id="GO:0005802">
    <property type="term" value="C:trans-Golgi network"/>
    <property type="evidence" value="ECO:0007669"/>
    <property type="project" value="TreeGrafter"/>
</dbReference>